<evidence type="ECO:0000256" key="1">
    <source>
        <dbReference type="SAM" id="Phobius"/>
    </source>
</evidence>
<keyword evidence="1" id="KW-0812">Transmembrane</keyword>
<feature type="transmembrane region" description="Helical" evidence="1">
    <location>
        <begin position="56"/>
        <end position="74"/>
    </location>
</feature>
<feature type="transmembrane region" description="Helical" evidence="1">
    <location>
        <begin position="212"/>
        <end position="235"/>
    </location>
</feature>
<reference evidence="2" key="1">
    <citation type="submission" date="2021-01" db="EMBL/GenBank/DDBJ databases">
        <authorList>
            <consortium name="Genoscope - CEA"/>
            <person name="William W."/>
        </authorList>
    </citation>
    <scope>NUCLEOTIDE SEQUENCE</scope>
</reference>
<evidence type="ECO:0000313" key="3">
    <source>
        <dbReference type="Proteomes" id="UP000683925"/>
    </source>
</evidence>
<feature type="transmembrane region" description="Helical" evidence="1">
    <location>
        <begin position="158"/>
        <end position="181"/>
    </location>
</feature>
<gene>
    <name evidence="2" type="ORF">POCTA_138.1.T0180118</name>
</gene>
<comment type="caution">
    <text evidence="2">The sequence shown here is derived from an EMBL/GenBank/DDBJ whole genome shotgun (WGS) entry which is preliminary data.</text>
</comment>
<protein>
    <submittedName>
        <fullName evidence="2">Uncharacterized protein</fullName>
    </submittedName>
</protein>
<dbReference type="EMBL" id="CAJJDP010000018">
    <property type="protein sequence ID" value="CAD8146079.1"/>
    <property type="molecule type" value="Genomic_DNA"/>
</dbReference>
<organism evidence="2 3">
    <name type="scientific">Paramecium octaurelia</name>
    <dbReference type="NCBI Taxonomy" id="43137"/>
    <lineage>
        <taxon>Eukaryota</taxon>
        <taxon>Sar</taxon>
        <taxon>Alveolata</taxon>
        <taxon>Ciliophora</taxon>
        <taxon>Intramacronucleata</taxon>
        <taxon>Oligohymenophorea</taxon>
        <taxon>Peniculida</taxon>
        <taxon>Parameciidae</taxon>
        <taxon>Paramecium</taxon>
    </lineage>
</organism>
<dbReference type="OMA" id="TYIVFYF"/>
<feature type="transmembrane region" description="Helical" evidence="1">
    <location>
        <begin position="255"/>
        <end position="282"/>
    </location>
</feature>
<proteinExistence type="predicted"/>
<keyword evidence="3" id="KW-1185">Reference proteome</keyword>
<dbReference type="Proteomes" id="UP000683925">
    <property type="component" value="Unassembled WGS sequence"/>
</dbReference>
<feature type="transmembrane region" description="Helical" evidence="1">
    <location>
        <begin position="120"/>
        <end position="138"/>
    </location>
</feature>
<sequence>MATNANGLMTCCQDFGVYCITLCVSEAIALAVLAVGICQLIKRKKQFRQAKKRKNVIYILIILCLTCNILFNVAQKTLLVFYFFQLYVYYAFLTYIVFYFARKTVKIKTFQPHRMLQLKIYCICLISLFTIFLIWNLYDYVSNLTTSYRLCQKQIFHIIRMIGFVVDLVLIAVAHSLNVSIKKSLAIKSTMLSHFVNFEENSRKINRQRINFWVLVCVTFLGQLLYFIEDIYFLAQGPTETCSIYLDIILSEAQIFQYFLLLLVVVVQVQLPFSITIYIFWFQEPSTKQESKSIEFEEDYFKTIKLQAKTDSNSSEQITTLKE</sequence>
<keyword evidence="1" id="KW-0472">Membrane</keyword>
<keyword evidence="1" id="KW-1133">Transmembrane helix</keyword>
<dbReference type="AlphaFoldDB" id="A0A8S1T3B6"/>
<feature type="transmembrane region" description="Helical" evidence="1">
    <location>
        <begin position="15"/>
        <end position="35"/>
    </location>
</feature>
<feature type="transmembrane region" description="Helical" evidence="1">
    <location>
        <begin position="80"/>
        <end position="100"/>
    </location>
</feature>
<dbReference type="OrthoDB" id="305764at2759"/>
<accession>A0A8S1T3B6</accession>
<evidence type="ECO:0000313" key="2">
    <source>
        <dbReference type="EMBL" id="CAD8146079.1"/>
    </source>
</evidence>
<name>A0A8S1T3B6_PAROT</name>